<keyword evidence="3" id="KW-1185">Reference proteome</keyword>
<evidence type="ECO:0000313" key="2">
    <source>
        <dbReference type="EMBL" id="OYR58489.1"/>
    </source>
</evidence>
<dbReference type="EMBL" id="NHPJ01000032">
    <property type="protein sequence ID" value="OYR58489.1"/>
    <property type="molecule type" value="Genomic_DNA"/>
</dbReference>
<proteinExistence type="predicted"/>
<reference evidence="2 3" key="1">
    <citation type="journal article" date="2014" name="Front. Microbiol.">
        <title>Population and genomic analysis of the genus Halorubrum.</title>
        <authorList>
            <person name="Fullmer M.S."/>
            <person name="Soucy S.M."/>
            <person name="Swithers K.S."/>
            <person name="Makkay A.M."/>
            <person name="Wheeler R."/>
            <person name="Ventosa A."/>
            <person name="Gogarten J.P."/>
            <person name="Papke R.T."/>
        </authorList>
    </citation>
    <scope>NUCLEOTIDE SEQUENCE [LARGE SCALE GENOMIC DNA]</scope>
    <source>
        <strain evidence="2 3">Cb34</strain>
    </source>
</reference>
<feature type="compositionally biased region" description="Polar residues" evidence="1">
    <location>
        <begin position="1"/>
        <end position="15"/>
    </location>
</feature>
<dbReference type="Proteomes" id="UP000216308">
    <property type="component" value="Unassembled WGS sequence"/>
</dbReference>
<dbReference type="OrthoDB" id="350600at2157"/>
<protein>
    <submittedName>
        <fullName evidence="2">Uncharacterized protein</fullName>
    </submittedName>
</protein>
<gene>
    <name evidence="2" type="ORF">DJ70_02935</name>
</gene>
<feature type="region of interest" description="Disordered" evidence="1">
    <location>
        <begin position="1"/>
        <end position="30"/>
    </location>
</feature>
<organism evidence="2 3">
    <name type="scientific">Halorubrum halodurans</name>
    <dbReference type="NCBI Taxonomy" id="1383851"/>
    <lineage>
        <taxon>Archaea</taxon>
        <taxon>Methanobacteriati</taxon>
        <taxon>Methanobacteriota</taxon>
        <taxon>Stenosarchaea group</taxon>
        <taxon>Halobacteria</taxon>
        <taxon>Halobacteriales</taxon>
        <taxon>Haloferacaceae</taxon>
        <taxon>Halorubrum</taxon>
    </lineage>
</organism>
<dbReference type="AlphaFoldDB" id="A0A256IPK0"/>
<evidence type="ECO:0000256" key="1">
    <source>
        <dbReference type="SAM" id="MobiDB-lite"/>
    </source>
</evidence>
<accession>A0A256IPK0</accession>
<dbReference type="RefSeq" id="WP_094529981.1">
    <property type="nucleotide sequence ID" value="NZ_NHPJ01000032.1"/>
</dbReference>
<sequence>MSIETTQTQSGNADNQTDDEDEFLPNPERGCGYLNDGKAYLRADVGTDGELPAFVEFDEPIPFKEDRKRSYKQFPGIQFELSVTGNAGLTATTPPHEIQNHLDRLMADRPTGTTAGEMASFHSHDLLMSVGKTHYETADQFAAEAKVHGVNKAISVTSGNEPPVVNPGRTRLFLIHPHAVEVTTTEMEEQEVEKTEIVELPNGDTKTVSYTETEMVEVEKTEYVPGVFGYTYLTRVVYTEDADGNVPKYIQDYEATGALDVVNVGEPVSYAEQEGFDAEGNPVDTEQETFDVTAAEPIDLGEMYPALEAMNPDDMERADLGSLADAEGVQGWAPSEEHDVFSGDEGDVLAVLREDGETVKIMPSNNVSIDGDVATSIVGPYRLTVEDLGHGKRMVAVENTR</sequence>
<evidence type="ECO:0000313" key="3">
    <source>
        <dbReference type="Proteomes" id="UP000216308"/>
    </source>
</evidence>
<name>A0A256IPK0_9EURY</name>
<comment type="caution">
    <text evidence="2">The sequence shown here is derived from an EMBL/GenBank/DDBJ whole genome shotgun (WGS) entry which is preliminary data.</text>
</comment>